<feature type="transmembrane region" description="Helical" evidence="2">
    <location>
        <begin position="40"/>
        <end position="63"/>
    </location>
</feature>
<dbReference type="Proteomes" id="UP000094622">
    <property type="component" value="Unassembled WGS sequence"/>
</dbReference>
<evidence type="ECO:0000256" key="2">
    <source>
        <dbReference type="SAM" id="Phobius"/>
    </source>
</evidence>
<dbReference type="RefSeq" id="WP_083255886.1">
    <property type="nucleotide sequence ID" value="NZ_MCRJ01000146.1"/>
</dbReference>
<evidence type="ECO:0000256" key="1">
    <source>
        <dbReference type="SAM" id="MobiDB-lite"/>
    </source>
</evidence>
<feature type="region of interest" description="Disordered" evidence="1">
    <location>
        <begin position="435"/>
        <end position="484"/>
    </location>
</feature>
<gene>
    <name evidence="3" type="ORF">A6302_04024</name>
</gene>
<accession>A0A1E3GX67</accession>
<keyword evidence="2" id="KW-0472">Membrane</keyword>
<organism evidence="3 4">
    <name type="scientific">Methylobrevis pamukkalensis</name>
    <dbReference type="NCBI Taxonomy" id="1439726"/>
    <lineage>
        <taxon>Bacteria</taxon>
        <taxon>Pseudomonadati</taxon>
        <taxon>Pseudomonadota</taxon>
        <taxon>Alphaproteobacteria</taxon>
        <taxon>Hyphomicrobiales</taxon>
        <taxon>Pleomorphomonadaceae</taxon>
        <taxon>Methylobrevis</taxon>
    </lineage>
</organism>
<dbReference type="AlphaFoldDB" id="A0A1E3GX67"/>
<evidence type="ECO:0000313" key="3">
    <source>
        <dbReference type="EMBL" id="ODN68669.1"/>
    </source>
</evidence>
<evidence type="ECO:0000313" key="4">
    <source>
        <dbReference type="Proteomes" id="UP000094622"/>
    </source>
</evidence>
<reference evidence="3 4" key="1">
    <citation type="submission" date="2016-07" db="EMBL/GenBank/DDBJ databases">
        <title>Draft Genome Sequence of Methylobrevis pamukkalensis PK2.</title>
        <authorList>
            <person name="Vasilenko O.V."/>
            <person name="Doronina N.V."/>
            <person name="Shmareva M.N."/>
            <person name="Tarlachkov S.V."/>
            <person name="Mustakhimov I."/>
            <person name="Trotsenko Y.A."/>
        </authorList>
    </citation>
    <scope>NUCLEOTIDE SEQUENCE [LARGE SCALE GENOMIC DNA]</scope>
    <source>
        <strain evidence="3 4">PK2</strain>
    </source>
</reference>
<comment type="caution">
    <text evidence="3">The sequence shown here is derived from an EMBL/GenBank/DDBJ whole genome shotgun (WGS) entry which is preliminary data.</text>
</comment>
<name>A0A1E3GX67_9HYPH</name>
<dbReference type="EMBL" id="MCRJ01000146">
    <property type="protein sequence ID" value="ODN68669.1"/>
    <property type="molecule type" value="Genomic_DNA"/>
</dbReference>
<keyword evidence="2" id="KW-0812">Transmembrane</keyword>
<sequence>MNAVRTDLAHIAIDLGDEPPLRTRDARNAPPDRHRISIRWLTSTVLAALASTCLMSGALYAALDGRPSVVRAGTAPLALAPAAAAPGNVAKADFPLSGEDASETRRILRLGTISRDGERDIIRMRPFARVTTPLVTSGDAVVDDIPAFDPLRIFAEANASTADTAMNDTLYGADVESEMVVKVVDFPVDDRTLAAVTPMPEAATEAMVREQARFLTGATVEVAALPLVDPSRFDFGFAERNSLDELGVRIIPENVSFVPKTDDLPERSDYREEKLIDVQRGDTLESLLIDNEATDDEALEIDSTFRDDFSIAGVAPGEKLRIALGPANDGTGRYQPVSVSIYRGTEHVATVALSDQQAYVPAQEPAAAPALADGGRPTAAAKRPRLYPSLYQTALANDVSPRLIDDLVHVISYDVDFTRGSIRAIRWTCSIRCPKTGSRRRTPRRSSMWASPSAARSGATTASATRTTAPSTTMTRPARTRRSS</sequence>
<keyword evidence="2" id="KW-1133">Transmembrane helix</keyword>
<keyword evidence="4" id="KW-1185">Reference proteome</keyword>
<feature type="compositionally biased region" description="Low complexity" evidence="1">
    <location>
        <begin position="445"/>
        <end position="477"/>
    </location>
</feature>
<protein>
    <submittedName>
        <fullName evidence="3">Uncharacterized protein</fullName>
    </submittedName>
</protein>
<dbReference type="OrthoDB" id="9805070at2"/>
<proteinExistence type="predicted"/>